<reference evidence="1" key="1">
    <citation type="submission" date="2021-05" db="EMBL/GenBank/DDBJ databases">
        <authorList>
            <person name="Pan Q."/>
            <person name="Jouanno E."/>
            <person name="Zahm M."/>
            <person name="Klopp C."/>
            <person name="Cabau C."/>
            <person name="Louis A."/>
            <person name="Berthelot C."/>
            <person name="Parey E."/>
            <person name="Roest Crollius H."/>
            <person name="Montfort J."/>
            <person name="Robinson-Rechavi M."/>
            <person name="Bouchez O."/>
            <person name="Lampietro C."/>
            <person name="Lopez Roques C."/>
            <person name="Donnadieu C."/>
            <person name="Postlethwait J."/>
            <person name="Bobe J."/>
            <person name="Dillon D."/>
            <person name="Chandos A."/>
            <person name="von Hippel F."/>
            <person name="Guiguen Y."/>
        </authorList>
    </citation>
    <scope>NUCLEOTIDE SEQUENCE</scope>
    <source>
        <strain evidence="1">YG-Jan2019</strain>
    </source>
</reference>
<evidence type="ECO:0000313" key="2">
    <source>
        <dbReference type="Proteomes" id="UP001157502"/>
    </source>
</evidence>
<dbReference type="Proteomes" id="UP001157502">
    <property type="component" value="Chromosome 35"/>
</dbReference>
<dbReference type="EMBL" id="CM055762">
    <property type="protein sequence ID" value="KAJ7986195.1"/>
    <property type="molecule type" value="Genomic_DNA"/>
</dbReference>
<name>A0ACC2F4F0_DALPE</name>
<keyword evidence="2" id="KW-1185">Reference proteome</keyword>
<proteinExistence type="predicted"/>
<comment type="caution">
    <text evidence="1">The sequence shown here is derived from an EMBL/GenBank/DDBJ whole genome shotgun (WGS) entry which is preliminary data.</text>
</comment>
<organism evidence="1 2">
    <name type="scientific">Dallia pectoralis</name>
    <name type="common">Alaska blackfish</name>
    <dbReference type="NCBI Taxonomy" id="75939"/>
    <lineage>
        <taxon>Eukaryota</taxon>
        <taxon>Metazoa</taxon>
        <taxon>Chordata</taxon>
        <taxon>Craniata</taxon>
        <taxon>Vertebrata</taxon>
        <taxon>Euteleostomi</taxon>
        <taxon>Actinopterygii</taxon>
        <taxon>Neopterygii</taxon>
        <taxon>Teleostei</taxon>
        <taxon>Protacanthopterygii</taxon>
        <taxon>Esociformes</taxon>
        <taxon>Umbridae</taxon>
        <taxon>Dallia</taxon>
    </lineage>
</organism>
<accession>A0ACC2F4F0</accession>
<protein>
    <submittedName>
        <fullName evidence="1">Uncharacterized protein</fullName>
    </submittedName>
</protein>
<evidence type="ECO:0000313" key="1">
    <source>
        <dbReference type="EMBL" id="KAJ7986195.1"/>
    </source>
</evidence>
<gene>
    <name evidence="1" type="ORF">DPEC_G00348260</name>
</gene>
<sequence>MDIYVALLCLLIIAKPVLGFGIDPDNQIDIINELVFANATYGLTQVTGLHNNSKAFLFRDVSRAVQTPAHITEKVVQRFRSKSEFTFLASIQQKSSTSGVIFSIHESEHSYFELESSGLREELRYHYRYKDKPRSESFPYRLADGQWHQIAISVSATHLLLHVDCNRIYERVIDPPQMDLTPSTGVWLGQHSPRHGLFKAAAIIIRIHCRDSRSCLPSPPVWTTAMDSSLGYRQSPGQAPVCAELRVPTSTKPWKAYHPCPHPPSPHLYHPSFQ</sequence>